<reference evidence="4" key="1">
    <citation type="submission" date="2018-05" db="EMBL/GenBank/DDBJ databases">
        <authorList>
            <person name="Lanie J.A."/>
            <person name="Ng W.-L."/>
            <person name="Kazmierczak K.M."/>
            <person name="Andrzejewski T.M."/>
            <person name="Davidsen T.M."/>
            <person name="Wayne K.J."/>
            <person name="Tettelin H."/>
            <person name="Glass J.I."/>
            <person name="Rusch D."/>
            <person name="Podicherti R."/>
            <person name="Tsui H.-C.T."/>
            <person name="Winkler M.E."/>
        </authorList>
    </citation>
    <scope>NUCLEOTIDE SEQUENCE</scope>
</reference>
<dbReference type="Pfam" id="PF00400">
    <property type="entry name" value="WD40"/>
    <property type="match status" value="1"/>
</dbReference>
<dbReference type="InterPro" id="IPR035986">
    <property type="entry name" value="PKD_dom_sf"/>
</dbReference>
<accession>A0A381UNU0</accession>
<dbReference type="Pfam" id="PF18911">
    <property type="entry name" value="PKD_4"/>
    <property type="match status" value="1"/>
</dbReference>
<dbReference type="EMBL" id="UINC01006819">
    <property type="protein sequence ID" value="SVA29832.1"/>
    <property type="molecule type" value="Genomic_DNA"/>
</dbReference>
<dbReference type="Gene3D" id="2.130.10.10">
    <property type="entry name" value="YVTN repeat-like/Quinoprotein amine dehydrogenase"/>
    <property type="match status" value="3"/>
</dbReference>
<dbReference type="InterPro" id="IPR002372">
    <property type="entry name" value="PQQ_rpt_dom"/>
</dbReference>
<evidence type="ECO:0000256" key="1">
    <source>
        <dbReference type="ARBA" id="ARBA00022574"/>
    </source>
</evidence>
<dbReference type="PROSITE" id="PS50093">
    <property type="entry name" value="PKD"/>
    <property type="match status" value="1"/>
</dbReference>
<dbReference type="InterPro" id="IPR015943">
    <property type="entry name" value="WD40/YVTN_repeat-like_dom_sf"/>
</dbReference>
<keyword evidence="2" id="KW-0677">Repeat</keyword>
<feature type="domain" description="PKD" evidence="3">
    <location>
        <begin position="708"/>
        <end position="799"/>
    </location>
</feature>
<dbReference type="SMART" id="SM00564">
    <property type="entry name" value="PQQ"/>
    <property type="match status" value="4"/>
</dbReference>
<dbReference type="SUPFAM" id="SSF50998">
    <property type="entry name" value="Quinoprotein alcohol dehydrogenase-like"/>
    <property type="match status" value="1"/>
</dbReference>
<dbReference type="InterPro" id="IPR001680">
    <property type="entry name" value="WD40_rpt"/>
</dbReference>
<dbReference type="SUPFAM" id="SSF50969">
    <property type="entry name" value="YVTN repeat-like/Quinoprotein amine dehydrogenase"/>
    <property type="match status" value="1"/>
</dbReference>
<dbReference type="SMART" id="SM00320">
    <property type="entry name" value="WD40"/>
    <property type="match status" value="8"/>
</dbReference>
<keyword evidence="1" id="KW-0853">WD repeat</keyword>
<dbReference type="InterPro" id="IPR022409">
    <property type="entry name" value="PKD/Chitinase_dom"/>
</dbReference>
<dbReference type="InterPro" id="IPR013783">
    <property type="entry name" value="Ig-like_fold"/>
</dbReference>
<dbReference type="InterPro" id="IPR018391">
    <property type="entry name" value="PQQ_b-propeller_rpt"/>
</dbReference>
<sequence>MLMRYLPFLLLSGLALVLMTGGADAKEPEWNYTADASINSVAISADGEYIVAGSDDSKVYFFDKDNNTPLWSYTAGDGVFSVAISSNGETIVAGSLDNNVYLFSKDGTLLWSYGTGNRVWSVAIAENGETIVAGSWDNKVYLFDKDSGTPLWSYTTGNWVLSVDISADGEMIAVGSDKVYLFDRNSSTPRWSYSTGDTVRAVALSEDFFGQQRYHLAAGDWNGKVYLFHNNNSVPLWNHTTGDSIYSVAITDDSGYVAVGSKDYSVYLLDGDGTSLWSYATGGTVLSLDFSVDGEELAVGSDKVYLFDKDSGTPLWGYTTGNSVKSVGISADGEDIIGGSGDKEIYLFSKDVPPTAQIDSIEPTTIRFDEEVTFTGSGSGVGVSIVAYEWTSSLDGLLGNEAELSVTGFSSGEHTISFRVQDENGEWSDRDTALLTATPNLLPVATIDSITPSSARFKNEVVTFDGSGSDDDGTITGWEWNSSLDGILSTEEDPSESGFTPGTHTISFRVQDNDGGWSDWDTATLIIHPNTLPVAMIDSISPSPVEEGITVSFRGSGTDSDGTVAGYEWNSSLDGVLSNEKDFNGTGFSAGTHTISFRVQDNNGGWSNWDSSTLVVILNTPPTGAIGSISPSPVEEGTITSFTGSGSDSEGAIVAYRWSSSLDGELSSEKDFSSNTLSLGAHTITFQVQDNAGAWSEEDSRILVVGIAPVAKAGDDIEVEPKTEVQFIGLGNDDGTIVNYEWDFDGDGDYDWSSERHGITTTIYYQIGSYTAVLRLTDDEGFTSTDSRTITVIRPEAEETESGLPAPSIIISMAAMAFIALRRRY</sequence>
<dbReference type="SMART" id="SM00089">
    <property type="entry name" value="PKD"/>
    <property type="match status" value="5"/>
</dbReference>
<dbReference type="PANTHER" id="PTHR22847:SF637">
    <property type="entry name" value="WD REPEAT DOMAIN 5B"/>
    <property type="match status" value="1"/>
</dbReference>
<dbReference type="InterPro" id="IPR011047">
    <property type="entry name" value="Quinoprotein_ADH-like_sf"/>
</dbReference>
<protein>
    <recommendedName>
        <fullName evidence="3">PKD domain-containing protein</fullName>
    </recommendedName>
</protein>
<dbReference type="Pfam" id="PF13360">
    <property type="entry name" value="PQQ_2"/>
    <property type="match status" value="1"/>
</dbReference>
<dbReference type="Gene3D" id="2.60.40.10">
    <property type="entry name" value="Immunoglobulins"/>
    <property type="match status" value="5"/>
</dbReference>
<gene>
    <name evidence="4" type="ORF">METZ01_LOCUS82686</name>
</gene>
<evidence type="ECO:0000256" key="2">
    <source>
        <dbReference type="ARBA" id="ARBA00022737"/>
    </source>
</evidence>
<dbReference type="CDD" id="cd00146">
    <property type="entry name" value="PKD"/>
    <property type="match status" value="1"/>
</dbReference>
<dbReference type="InterPro" id="IPR011044">
    <property type="entry name" value="Quino_amine_DH_bsu"/>
</dbReference>
<evidence type="ECO:0000259" key="3">
    <source>
        <dbReference type="PROSITE" id="PS50093"/>
    </source>
</evidence>
<dbReference type="AlphaFoldDB" id="A0A381UNU0"/>
<dbReference type="InterPro" id="IPR000601">
    <property type="entry name" value="PKD_dom"/>
</dbReference>
<name>A0A381UNU0_9ZZZZ</name>
<proteinExistence type="predicted"/>
<dbReference type="PANTHER" id="PTHR22847">
    <property type="entry name" value="WD40 REPEAT PROTEIN"/>
    <property type="match status" value="1"/>
</dbReference>
<evidence type="ECO:0000313" key="4">
    <source>
        <dbReference type="EMBL" id="SVA29832.1"/>
    </source>
</evidence>
<organism evidence="4">
    <name type="scientific">marine metagenome</name>
    <dbReference type="NCBI Taxonomy" id="408172"/>
    <lineage>
        <taxon>unclassified sequences</taxon>
        <taxon>metagenomes</taxon>
        <taxon>ecological metagenomes</taxon>
    </lineage>
</organism>
<dbReference type="SUPFAM" id="SSF49299">
    <property type="entry name" value="PKD domain"/>
    <property type="match status" value="4"/>
</dbReference>